<dbReference type="PROSITE" id="PS01152">
    <property type="entry name" value="HESB"/>
    <property type="match status" value="1"/>
</dbReference>
<dbReference type="GeneID" id="40311293"/>
<dbReference type="STRING" id="94643.A0A2A9MAH6"/>
<gene>
    <name evidence="5" type="ORF">BESB_063650</name>
</gene>
<protein>
    <submittedName>
        <fullName evidence="5">HesB-like domain-containing protein</fullName>
    </submittedName>
</protein>
<dbReference type="KEGG" id="bbes:BESB_063650"/>
<dbReference type="PANTHER" id="PTHR47265">
    <property type="entry name" value="IRON-SULFUR ASSEMBLY PROTEIN ISCA, CHLOROPLASTIC"/>
    <property type="match status" value="1"/>
</dbReference>
<dbReference type="NCBIfam" id="TIGR00049">
    <property type="entry name" value="iron-sulfur cluster assembly accessory protein"/>
    <property type="match status" value="1"/>
</dbReference>
<dbReference type="EMBL" id="NWUJ01000005">
    <property type="protein sequence ID" value="PFH35478.1"/>
    <property type="molecule type" value="Genomic_DNA"/>
</dbReference>
<accession>A0A2A9MAH6</accession>
<organism evidence="5 6">
    <name type="scientific">Besnoitia besnoiti</name>
    <name type="common">Apicomplexan protozoan</name>
    <dbReference type="NCBI Taxonomy" id="94643"/>
    <lineage>
        <taxon>Eukaryota</taxon>
        <taxon>Sar</taxon>
        <taxon>Alveolata</taxon>
        <taxon>Apicomplexa</taxon>
        <taxon>Conoidasida</taxon>
        <taxon>Coccidia</taxon>
        <taxon>Eucoccidiorida</taxon>
        <taxon>Eimeriorina</taxon>
        <taxon>Sarcocystidae</taxon>
        <taxon>Besnoitia</taxon>
    </lineage>
</organism>
<evidence type="ECO:0000256" key="2">
    <source>
        <dbReference type="ARBA" id="ARBA00022485"/>
    </source>
</evidence>
<evidence type="ECO:0000313" key="6">
    <source>
        <dbReference type="Proteomes" id="UP000224006"/>
    </source>
</evidence>
<keyword evidence="2" id="KW-0411">Iron-sulfur</keyword>
<dbReference type="VEuPathDB" id="ToxoDB:BESB_063650"/>
<comment type="pathway">
    <text evidence="1">Cofactor biosynthesis; iron-sulfur cluster biosynthesis.</text>
</comment>
<feature type="compositionally biased region" description="Low complexity" evidence="3">
    <location>
        <begin position="22"/>
        <end position="47"/>
    </location>
</feature>
<dbReference type="SUPFAM" id="SSF89360">
    <property type="entry name" value="HesB-like domain"/>
    <property type="match status" value="1"/>
</dbReference>
<dbReference type="AlphaFoldDB" id="A0A2A9MAH6"/>
<feature type="region of interest" description="Disordered" evidence="3">
    <location>
        <begin position="181"/>
        <end position="206"/>
    </location>
</feature>
<proteinExistence type="predicted"/>
<comment type="caution">
    <text evidence="5">The sequence shown here is derived from an EMBL/GenBank/DDBJ whole genome shotgun (WGS) entry which is preliminary data.</text>
</comment>
<sequence length="460" mass="48546">MAADAPVRGVSPARRRFAVAGPEPSASSLSVSSRISPPSSCFSSRPASVHRSCSPSSSFRLRRAWRDSRGGAWPRDRLDSDSPDSRSCVSACATLCCLVKPVRVADLQGLRLSASSTFPRASWAASPPSSSLAARTRARPASWTEGRKLHSTSFLLALCLFSLLPQFSAVSPPRTLPASVASSRSLLLPPRSRPSPRLGGDPQPDRRHFRSPAFHAVFAPNSSFPYPRSPLPSSTSPAEQRAASPSSLPSLLASPYGGQQLLSSPRAFLSSASSRVIQKPTSSAAAFAVSSSGRVASLLTSSFLYAASPTSGSEPSETAGKLVKVTPKALARIEELKAKRRTEKKEDSMFVIRLGVRSGGCSGLSYALDVIDEASVSPTDHREDFQEAGGFAVVVDPQSLLYVIGTQLDYADDLIGGGFRVSNPNASRSCGCGMSFGVPKSFLPEGGIDSKPQSCATDRK</sequence>
<evidence type="ECO:0000259" key="4">
    <source>
        <dbReference type="Pfam" id="PF01521"/>
    </source>
</evidence>
<dbReference type="InterPro" id="IPR017870">
    <property type="entry name" value="FeS_cluster_insertion_CS"/>
</dbReference>
<feature type="domain" description="Core" evidence="4">
    <location>
        <begin position="323"/>
        <end position="433"/>
    </location>
</feature>
<evidence type="ECO:0000313" key="5">
    <source>
        <dbReference type="EMBL" id="PFH35478.1"/>
    </source>
</evidence>
<dbReference type="GO" id="GO:0016226">
    <property type="term" value="P:iron-sulfur cluster assembly"/>
    <property type="evidence" value="ECO:0007669"/>
    <property type="project" value="InterPro"/>
</dbReference>
<dbReference type="InterPro" id="IPR016092">
    <property type="entry name" value="ATAP"/>
</dbReference>
<feature type="region of interest" description="Disordered" evidence="3">
    <location>
        <begin position="225"/>
        <end position="250"/>
    </location>
</feature>
<dbReference type="Pfam" id="PF01521">
    <property type="entry name" value="Fe-S_biosyn"/>
    <property type="match status" value="1"/>
</dbReference>
<feature type="compositionally biased region" description="Low complexity" evidence="3">
    <location>
        <begin position="182"/>
        <end position="198"/>
    </location>
</feature>
<dbReference type="GO" id="GO:0051539">
    <property type="term" value="F:4 iron, 4 sulfur cluster binding"/>
    <property type="evidence" value="ECO:0007669"/>
    <property type="project" value="UniProtKB-KW"/>
</dbReference>
<keyword evidence="6" id="KW-1185">Reference proteome</keyword>
<dbReference type="InterPro" id="IPR031108">
    <property type="entry name" value="IscA_plant_cyanobact"/>
</dbReference>
<evidence type="ECO:0000256" key="1">
    <source>
        <dbReference type="ARBA" id="ARBA00005151"/>
    </source>
</evidence>
<reference evidence="5 6" key="1">
    <citation type="submission" date="2017-09" db="EMBL/GenBank/DDBJ databases">
        <title>Genome sequencing of Besnoitia besnoiti strain Bb-Ger1.</title>
        <authorList>
            <person name="Schares G."/>
            <person name="Venepally P."/>
            <person name="Lorenzi H.A."/>
        </authorList>
    </citation>
    <scope>NUCLEOTIDE SEQUENCE [LARGE SCALE GENOMIC DNA]</scope>
    <source>
        <strain evidence="5 6">Bb-Ger1</strain>
    </source>
</reference>
<dbReference type="RefSeq" id="XP_029219487.1">
    <property type="nucleotide sequence ID" value="XM_029364779.1"/>
</dbReference>
<keyword evidence="2" id="KW-0408">Iron</keyword>
<keyword evidence="2" id="KW-0479">Metal-binding</keyword>
<evidence type="ECO:0000256" key="3">
    <source>
        <dbReference type="SAM" id="MobiDB-lite"/>
    </source>
</evidence>
<dbReference type="PANTHER" id="PTHR47265:SF1">
    <property type="entry name" value="IRON-SULFUR ASSEMBLY PROTEIN ISCA, CHLOROPLASTIC"/>
    <property type="match status" value="1"/>
</dbReference>
<feature type="region of interest" description="Disordered" evidence="3">
    <location>
        <begin position="120"/>
        <end position="142"/>
    </location>
</feature>
<dbReference type="GO" id="GO:0009570">
    <property type="term" value="C:chloroplast stroma"/>
    <property type="evidence" value="ECO:0007669"/>
    <property type="project" value="TreeGrafter"/>
</dbReference>
<dbReference type="GO" id="GO:0030674">
    <property type="term" value="F:protein-macromolecule adaptor activity"/>
    <property type="evidence" value="ECO:0007669"/>
    <property type="project" value="TreeGrafter"/>
</dbReference>
<dbReference type="InterPro" id="IPR000361">
    <property type="entry name" value="ATAP_core_dom"/>
</dbReference>
<feature type="region of interest" description="Disordered" evidence="3">
    <location>
        <begin position="1"/>
        <end position="54"/>
    </location>
</feature>
<dbReference type="Gene3D" id="2.60.300.12">
    <property type="entry name" value="HesB-like domain"/>
    <property type="match status" value="1"/>
</dbReference>
<dbReference type="OrthoDB" id="333486at2759"/>
<dbReference type="Proteomes" id="UP000224006">
    <property type="component" value="Chromosome V"/>
</dbReference>
<name>A0A2A9MAH6_BESBE</name>
<keyword evidence="2" id="KW-0004">4Fe-4S</keyword>
<dbReference type="InterPro" id="IPR035903">
    <property type="entry name" value="HesB-like_dom_sf"/>
</dbReference>